<dbReference type="AlphaFoldDB" id="A0A0G0Q789"/>
<dbReference type="Proteomes" id="UP000034799">
    <property type="component" value="Unassembled WGS sequence"/>
</dbReference>
<accession>A0A0G0Q789</accession>
<evidence type="ECO:0000256" key="1">
    <source>
        <dbReference type="SAM" id="MobiDB-lite"/>
    </source>
</evidence>
<reference evidence="2 3" key="1">
    <citation type="journal article" date="2015" name="Nature">
        <title>rRNA introns, odd ribosomes, and small enigmatic genomes across a large radiation of phyla.</title>
        <authorList>
            <person name="Brown C.T."/>
            <person name="Hug L.A."/>
            <person name="Thomas B.C."/>
            <person name="Sharon I."/>
            <person name="Castelle C.J."/>
            <person name="Singh A."/>
            <person name="Wilkins M.J."/>
            <person name="Williams K.H."/>
            <person name="Banfield J.F."/>
        </authorList>
    </citation>
    <scope>NUCLEOTIDE SEQUENCE [LARGE SCALE GENOMIC DNA]</scope>
</reference>
<evidence type="ECO:0000313" key="3">
    <source>
        <dbReference type="Proteomes" id="UP000034799"/>
    </source>
</evidence>
<sequence>MNGQRKKSVESSNEYYMHGGSVFHGTVGSDSHIEVTNMASNFNTGAVGIGVRNTADHGSTINNGNIAVTKTSLKTLTQDTTMEEAATFDDTEKKTSTPEPQKVDSATPVSTIPSKSDEPLRPKGEETAPHTSTDHGDLDISEEIDSIDDQIQIVKNQMQLTEALGENLEDMVSIYPDIETKEDEDVVDIVVTKEDELDSDTKENPLFILIIREQEDHSRLMVEVPAVLLEEPIMDASLVQHWVNRNLTVANYLEDMFRKILSQKGSDVREYLLHGFVPPYIDDLNVHETREPGRPAEFHITTDELPDHDVWPRAQDDVPRLDSYANRETEINVTDMAKLGDRWGIPVGIYYSSQDRHIGGHARAILSTPVKDEAFGGYVIHYVDPMEGGIRKDRIPDGWRDDFTPSEKIHWLASNMNMQFNSVFRIMIEEKGSFNLLSPLETDELNELQKAKVNTKLQKFDKSPAGCQLLAFVYLGILTSINPPEGKWFEEGRKVFQADTGIHFVSQSEFVRVRE</sequence>
<protein>
    <submittedName>
        <fullName evidence="2">Uncharacterized protein</fullName>
    </submittedName>
</protein>
<feature type="compositionally biased region" description="Basic and acidic residues" evidence="1">
    <location>
        <begin position="115"/>
        <end position="138"/>
    </location>
</feature>
<comment type="caution">
    <text evidence="2">The sequence shown here is derived from an EMBL/GenBank/DDBJ whole genome shotgun (WGS) entry which is preliminary data.</text>
</comment>
<organism evidence="2 3">
    <name type="scientific">candidate division WS6 bacterium GW2011_GWF2_39_15</name>
    <dbReference type="NCBI Taxonomy" id="1619100"/>
    <lineage>
        <taxon>Bacteria</taxon>
        <taxon>Candidatus Dojkabacteria</taxon>
    </lineage>
</organism>
<feature type="region of interest" description="Disordered" evidence="1">
    <location>
        <begin position="84"/>
        <end position="139"/>
    </location>
</feature>
<dbReference type="EMBL" id="LBWK01000001">
    <property type="protein sequence ID" value="KKR06295.1"/>
    <property type="molecule type" value="Genomic_DNA"/>
</dbReference>
<evidence type="ECO:0000313" key="2">
    <source>
        <dbReference type="EMBL" id="KKR06295.1"/>
    </source>
</evidence>
<name>A0A0G0Q789_9BACT</name>
<proteinExistence type="predicted"/>
<gene>
    <name evidence="2" type="ORF">UT34_C0001G0335</name>
</gene>